<dbReference type="GO" id="GO:0008872">
    <property type="term" value="F:glucarate dehydratase activity"/>
    <property type="evidence" value="ECO:0007669"/>
    <property type="project" value="UniProtKB-EC"/>
</dbReference>
<dbReference type="SUPFAM" id="SSF51604">
    <property type="entry name" value="Enolase C-terminal domain-like"/>
    <property type="match status" value="1"/>
</dbReference>
<evidence type="ECO:0000256" key="9">
    <source>
        <dbReference type="NCBIfam" id="TIGR03247"/>
    </source>
</evidence>
<keyword evidence="7" id="KW-0460">Magnesium</keyword>
<evidence type="ECO:0000256" key="7">
    <source>
        <dbReference type="ARBA" id="ARBA00022842"/>
    </source>
</evidence>
<evidence type="ECO:0000256" key="4">
    <source>
        <dbReference type="ARBA" id="ARBA00009938"/>
    </source>
</evidence>
<dbReference type="Gene3D" id="3.20.20.120">
    <property type="entry name" value="Enolase-like C-terminal domain"/>
    <property type="match status" value="1"/>
</dbReference>
<keyword evidence="12" id="KW-1185">Reference proteome</keyword>
<dbReference type="InterPro" id="IPR029065">
    <property type="entry name" value="Enolase_C-like"/>
</dbReference>
<dbReference type="SUPFAM" id="SSF54826">
    <property type="entry name" value="Enolase N-terminal domain-like"/>
    <property type="match status" value="1"/>
</dbReference>
<gene>
    <name evidence="11" type="primary">gudD</name>
    <name evidence="11" type="ORF">HLB44_08320</name>
</gene>
<dbReference type="SFLD" id="SFLDF00005">
    <property type="entry name" value="glucarate_dehydratase"/>
    <property type="match status" value="1"/>
</dbReference>
<dbReference type="InterPro" id="IPR034593">
    <property type="entry name" value="DgoD-like"/>
</dbReference>
<name>A0ABX2EEF2_9BURK</name>
<evidence type="ECO:0000256" key="5">
    <source>
        <dbReference type="ARBA" id="ARBA00011973"/>
    </source>
</evidence>
<dbReference type="SMART" id="SM00922">
    <property type="entry name" value="MR_MLE"/>
    <property type="match status" value="1"/>
</dbReference>
<dbReference type="InterPro" id="IPR029017">
    <property type="entry name" value="Enolase-like_N"/>
</dbReference>
<comment type="pathway">
    <text evidence="3">Carbohydrate acid metabolism; D-glucarate degradation; 2,5-dioxopentanoate from D-glucarate: step 1/2.</text>
</comment>
<dbReference type="EMBL" id="JABRWJ010000002">
    <property type="protein sequence ID" value="NRF66986.1"/>
    <property type="molecule type" value="Genomic_DNA"/>
</dbReference>
<dbReference type="InterPro" id="IPR036849">
    <property type="entry name" value="Enolase-like_C_sf"/>
</dbReference>
<evidence type="ECO:0000256" key="8">
    <source>
        <dbReference type="ARBA" id="ARBA00023239"/>
    </source>
</evidence>
<evidence type="ECO:0000256" key="2">
    <source>
        <dbReference type="ARBA" id="ARBA00001946"/>
    </source>
</evidence>
<dbReference type="PANTHER" id="PTHR48080">
    <property type="entry name" value="D-GALACTONATE DEHYDRATASE-RELATED"/>
    <property type="match status" value="1"/>
</dbReference>
<dbReference type="Pfam" id="PF13378">
    <property type="entry name" value="MR_MLE_C"/>
    <property type="match status" value="1"/>
</dbReference>
<dbReference type="RefSeq" id="WP_173122076.1">
    <property type="nucleotide sequence ID" value="NZ_JABRWJ010000002.1"/>
</dbReference>
<comment type="caution">
    <text evidence="11">The sequence shown here is derived from an EMBL/GenBank/DDBJ whole genome shotgun (WGS) entry which is preliminary data.</text>
</comment>
<accession>A0ABX2EEF2</accession>
<proteinExistence type="inferred from homology"/>
<dbReference type="NCBIfam" id="TIGR03247">
    <property type="entry name" value="glucar-dehydr"/>
    <property type="match status" value="1"/>
</dbReference>
<reference evidence="11 12" key="1">
    <citation type="submission" date="2020-05" db="EMBL/GenBank/DDBJ databases">
        <title>Aquincola sp. isolate from soil.</title>
        <authorList>
            <person name="Han J."/>
            <person name="Kim D.-U."/>
        </authorList>
    </citation>
    <scope>NUCLEOTIDE SEQUENCE [LARGE SCALE GENOMIC DNA]</scope>
    <source>
        <strain evidence="11 12">S2</strain>
    </source>
</reference>
<evidence type="ECO:0000256" key="1">
    <source>
        <dbReference type="ARBA" id="ARBA00001426"/>
    </source>
</evidence>
<comment type="catalytic activity">
    <reaction evidence="1">
        <text>D-glucarate = 5-dehydro-4-deoxy-D-glucarate + H2O</text>
        <dbReference type="Rhea" id="RHEA:14573"/>
        <dbReference type="ChEBI" id="CHEBI:15377"/>
        <dbReference type="ChEBI" id="CHEBI:30612"/>
        <dbReference type="ChEBI" id="CHEBI:42819"/>
        <dbReference type="EC" id="4.2.1.40"/>
    </reaction>
</comment>
<dbReference type="InterPro" id="IPR013342">
    <property type="entry name" value="Mandelate_racemase_C"/>
</dbReference>
<dbReference type="Proteomes" id="UP000737171">
    <property type="component" value="Unassembled WGS sequence"/>
</dbReference>
<evidence type="ECO:0000256" key="3">
    <source>
        <dbReference type="ARBA" id="ARBA00005183"/>
    </source>
</evidence>
<dbReference type="InterPro" id="IPR013341">
    <property type="entry name" value="Mandelate_racemase_N_dom"/>
</dbReference>
<sequence>MASSDTPRIASLRAIPVAGRDGMLLNLSGAHAPFFTRNLVILTDSAGRAGVGEVPGGEKIRQTLEDAAPLLIGQPVGAYRNLLQSLEKAFADRDAGGRGLQTFDLRTAIHAVTAIESALLDLLGQHLGVPVADLLGEGRQRDEVPVLGYLFFVGDRRKTDLPYVDPASEPDARDAWFRQRHEAALTPESIVRLAEAAHARYGFEDFKLKGGVLRGEQEVEAIRALHERFPQARVTLDPNGGWLLKDAIRLTRDLHGVLAYAEDPCGAEDGFSGREVMAEFRRATGLPTATNMVATDWRQLVHALSLQSVDIPLADPHFWTLAGSVRVGQTCRDWGLTWGSHSNNHFDVSLAMFTQVAAAVPGRVTAIDTHWIWQDGQRLTKEPLPIRGGRIALPQRPGLGVELDMAEVDKAHALYRQHGLGARDDATAMQYLIPGWRFDPKRPCLDR</sequence>
<dbReference type="PANTHER" id="PTHR48080:SF4">
    <property type="entry name" value="GLUCARATE DEHYDRATASE"/>
    <property type="match status" value="1"/>
</dbReference>
<evidence type="ECO:0000259" key="10">
    <source>
        <dbReference type="SMART" id="SM00922"/>
    </source>
</evidence>
<dbReference type="EC" id="4.2.1.40" evidence="5 9"/>
<comment type="similarity">
    <text evidence="4">Belongs to the mandelate racemase/muconate lactonizing enzyme family. GlucD subfamily.</text>
</comment>
<keyword evidence="8 11" id="KW-0456">Lyase</keyword>
<dbReference type="CDD" id="cd03323">
    <property type="entry name" value="D-glucarate_dehydratase"/>
    <property type="match status" value="1"/>
</dbReference>
<dbReference type="SFLD" id="SFLDG00055">
    <property type="entry name" value="glucarate_dehydratase"/>
    <property type="match status" value="1"/>
</dbReference>
<evidence type="ECO:0000313" key="12">
    <source>
        <dbReference type="Proteomes" id="UP000737171"/>
    </source>
</evidence>
<dbReference type="Pfam" id="PF02746">
    <property type="entry name" value="MR_MLE_N"/>
    <property type="match status" value="1"/>
</dbReference>
<comment type="cofactor">
    <cofactor evidence="2">
        <name>Mg(2+)</name>
        <dbReference type="ChEBI" id="CHEBI:18420"/>
    </cofactor>
</comment>
<dbReference type="SFLD" id="SFLDS00001">
    <property type="entry name" value="Enolase"/>
    <property type="match status" value="1"/>
</dbReference>
<keyword evidence="6" id="KW-0479">Metal-binding</keyword>
<evidence type="ECO:0000256" key="6">
    <source>
        <dbReference type="ARBA" id="ARBA00022723"/>
    </source>
</evidence>
<dbReference type="InterPro" id="IPR017653">
    <property type="entry name" value="Glucarate_dehydratase"/>
</dbReference>
<evidence type="ECO:0000313" key="11">
    <source>
        <dbReference type="EMBL" id="NRF66986.1"/>
    </source>
</evidence>
<organism evidence="11 12">
    <name type="scientific">Pseudaquabacterium terrae</name>
    <dbReference type="NCBI Taxonomy" id="2732868"/>
    <lineage>
        <taxon>Bacteria</taxon>
        <taxon>Pseudomonadati</taxon>
        <taxon>Pseudomonadota</taxon>
        <taxon>Betaproteobacteria</taxon>
        <taxon>Burkholderiales</taxon>
        <taxon>Sphaerotilaceae</taxon>
        <taxon>Pseudaquabacterium</taxon>
    </lineage>
</organism>
<dbReference type="Gene3D" id="3.30.390.10">
    <property type="entry name" value="Enolase-like, N-terminal domain"/>
    <property type="match status" value="1"/>
</dbReference>
<dbReference type="InterPro" id="IPR034598">
    <property type="entry name" value="GlucD-like"/>
</dbReference>
<feature type="domain" description="Mandelate racemase/muconate lactonizing enzyme C-terminal" evidence="10">
    <location>
        <begin position="187"/>
        <end position="287"/>
    </location>
</feature>
<protein>
    <recommendedName>
        <fullName evidence="5 9">Glucarate dehydratase</fullName>
        <ecNumber evidence="5 9">4.2.1.40</ecNumber>
    </recommendedName>
</protein>